<dbReference type="Proteomes" id="UP001068021">
    <property type="component" value="Unassembled WGS sequence"/>
</dbReference>
<evidence type="ECO:0000256" key="1">
    <source>
        <dbReference type="SAM" id="Coils"/>
    </source>
</evidence>
<dbReference type="Proteomes" id="UP001074446">
    <property type="component" value="Unassembled WGS sequence"/>
</dbReference>
<dbReference type="EMBL" id="JAPVER010000018">
    <property type="protein sequence ID" value="MCZ3364616.1"/>
    <property type="molecule type" value="Genomic_DNA"/>
</dbReference>
<keyword evidence="4" id="KW-1185">Reference proteome</keyword>
<protein>
    <submittedName>
        <fullName evidence="3">Uncharacterized protein</fullName>
    </submittedName>
</protein>
<keyword evidence="1" id="KW-0175">Coiled coil</keyword>
<sequence length="131" mass="15427">MDEIKDKNLKVNLENVQEDLNTVLRELLETNKFSSPSNERLEKDRELLEDALENTSNIHEIKKITRLLQLIHGALDEYQHRQKPRMIPRNYTLREDQIRKIKDYAADNQLNNVSAGLRDLIDIAFDAMKNK</sequence>
<gene>
    <name evidence="3" type="ORF">O3H35_06970</name>
    <name evidence="2" type="ORF">O3H54_01855</name>
</gene>
<dbReference type="EMBL" id="JAPVES010000030">
    <property type="protein sequence ID" value="MCZ3372370.1"/>
    <property type="molecule type" value="Genomic_DNA"/>
</dbReference>
<reference evidence="3" key="1">
    <citation type="submission" date="2022-12" db="EMBL/GenBank/DDBJ databases">
        <title>Reclassification of two methanogenic archaea species isolated from the Kolyma lowland permafrost.</title>
        <authorList>
            <person name="Trubitsyn V.E."/>
            <person name="Rivkina E.M."/>
            <person name="Shcherbakova V.A."/>
        </authorList>
    </citation>
    <scope>NUCLEOTIDE SEQUENCE</scope>
    <source>
        <strain evidence="2">M2</strain>
        <strain evidence="3">MK4</strain>
    </source>
</reference>
<name>A0A9E5A0F2_9EURY</name>
<dbReference type="RefSeq" id="WP_048079961.1">
    <property type="nucleotide sequence ID" value="NZ_JAPVER010000018.1"/>
</dbReference>
<organism evidence="3">
    <name type="scientific">Methanobacterium veterum</name>
    <dbReference type="NCBI Taxonomy" id="408577"/>
    <lineage>
        <taxon>Archaea</taxon>
        <taxon>Methanobacteriati</taxon>
        <taxon>Methanobacteriota</taxon>
        <taxon>Methanomada group</taxon>
        <taxon>Methanobacteria</taxon>
        <taxon>Methanobacteriales</taxon>
        <taxon>Methanobacteriaceae</taxon>
        <taxon>Methanobacterium</taxon>
    </lineage>
</organism>
<evidence type="ECO:0000313" key="3">
    <source>
        <dbReference type="EMBL" id="MCZ3372370.1"/>
    </source>
</evidence>
<accession>A0A9E5A0F2</accession>
<proteinExistence type="predicted"/>
<comment type="caution">
    <text evidence="3">The sequence shown here is derived from an EMBL/GenBank/DDBJ whole genome shotgun (WGS) entry which is preliminary data.</text>
</comment>
<feature type="coiled-coil region" evidence="1">
    <location>
        <begin position="6"/>
        <end position="58"/>
    </location>
</feature>
<evidence type="ECO:0000313" key="2">
    <source>
        <dbReference type="EMBL" id="MCZ3364616.1"/>
    </source>
</evidence>
<dbReference type="AlphaFoldDB" id="A0A9E5A0F2"/>
<evidence type="ECO:0000313" key="4">
    <source>
        <dbReference type="Proteomes" id="UP001068021"/>
    </source>
</evidence>